<dbReference type="Proteomes" id="UP001460888">
    <property type="component" value="Unassembled WGS sequence"/>
</dbReference>
<dbReference type="PANTHER" id="PTHR36837:SF5">
    <property type="entry name" value="POLY-3-HYDROXYBUTYRATE SYNTHASE"/>
    <property type="match status" value="1"/>
</dbReference>
<keyword evidence="1" id="KW-0808">Transferase</keyword>
<dbReference type="PANTHER" id="PTHR36837">
    <property type="entry name" value="POLY(3-HYDROXYALKANOATE) POLYMERASE SUBUNIT PHAC"/>
    <property type="match status" value="1"/>
</dbReference>
<dbReference type="InterPro" id="IPR051321">
    <property type="entry name" value="PHA/PHB_synthase"/>
</dbReference>
<gene>
    <name evidence="4" type="ORF">SADO_04480</name>
</gene>
<dbReference type="InterPro" id="IPR010941">
    <property type="entry name" value="PhaC_N"/>
</dbReference>
<keyword evidence="2" id="KW-0012">Acyltransferase</keyword>
<name>A0ABV2AYT4_9GAMM</name>
<proteinExistence type="predicted"/>
<evidence type="ECO:0000259" key="3">
    <source>
        <dbReference type="Pfam" id="PF07167"/>
    </source>
</evidence>
<accession>A0ABV2AYT4</accession>
<evidence type="ECO:0000256" key="1">
    <source>
        <dbReference type="ARBA" id="ARBA00022679"/>
    </source>
</evidence>
<organism evidence="4 5">
    <name type="scientific">Salinisphaera dokdonensis CL-ES53</name>
    <dbReference type="NCBI Taxonomy" id="1304272"/>
    <lineage>
        <taxon>Bacteria</taxon>
        <taxon>Pseudomonadati</taxon>
        <taxon>Pseudomonadota</taxon>
        <taxon>Gammaproteobacteria</taxon>
        <taxon>Salinisphaerales</taxon>
        <taxon>Salinisphaeraceae</taxon>
        <taxon>Salinisphaera</taxon>
    </lineage>
</organism>
<evidence type="ECO:0000313" key="4">
    <source>
        <dbReference type="EMBL" id="MES1928485.1"/>
    </source>
</evidence>
<feature type="domain" description="Poly-beta-hydroxybutyrate polymerase N-terminal" evidence="3">
    <location>
        <begin position="81"/>
        <end position="250"/>
    </location>
</feature>
<dbReference type="EMBL" id="APND01000001">
    <property type="protein sequence ID" value="MES1928485.1"/>
    <property type="molecule type" value="Genomic_DNA"/>
</dbReference>
<dbReference type="InterPro" id="IPR029058">
    <property type="entry name" value="AB_hydrolase_fold"/>
</dbReference>
<protein>
    <submittedName>
        <fullName evidence="4">Poly(3-hydroxyalkanoate) polymerase 1</fullName>
    </submittedName>
</protein>
<dbReference type="Gene3D" id="3.40.50.1820">
    <property type="entry name" value="alpha/beta hydrolase"/>
    <property type="match status" value="1"/>
</dbReference>
<comment type="caution">
    <text evidence="4">The sequence shown here is derived from an EMBL/GenBank/DDBJ whole genome shotgun (WGS) entry which is preliminary data.</text>
</comment>
<reference evidence="4 5" key="1">
    <citation type="submission" date="2013-03" db="EMBL/GenBank/DDBJ databases">
        <title>Salinisphaera dokdonensis CL-ES53 Genome Sequencing.</title>
        <authorList>
            <person name="Li C."/>
            <person name="Lai Q."/>
            <person name="Shao Z."/>
        </authorList>
    </citation>
    <scope>NUCLEOTIDE SEQUENCE [LARGE SCALE GENOMIC DNA]</scope>
    <source>
        <strain evidence="4 5">CL-ES53</strain>
    </source>
</reference>
<dbReference type="Pfam" id="PF07167">
    <property type="entry name" value="PhaC_N"/>
    <property type="match status" value="1"/>
</dbReference>
<dbReference type="RefSeq" id="WP_353109587.1">
    <property type="nucleotide sequence ID" value="NZ_APND01000001.1"/>
</dbReference>
<dbReference type="SUPFAM" id="SSF53474">
    <property type="entry name" value="alpha/beta-Hydrolases"/>
    <property type="match status" value="1"/>
</dbReference>
<evidence type="ECO:0000256" key="2">
    <source>
        <dbReference type="ARBA" id="ARBA00023315"/>
    </source>
</evidence>
<keyword evidence="5" id="KW-1185">Reference proteome</keyword>
<evidence type="ECO:0000313" key="5">
    <source>
        <dbReference type="Proteomes" id="UP001460888"/>
    </source>
</evidence>
<sequence>MSAAAQQAENDDHADFAVPLDSLLADAANGSLGRFLPGTEGLLFGAALARQPRNVARRLGGLAADLGRIAVGLSDIEPSRRDGRFKDPAWNGNPFFKRCVQSYLASAGTLQQLFDDVELDLQSERRLQLVIDNIIGAAAPSNMLWLNPTALKAIIDTGGTSVLRGARNLCRDMARAPRVPAMVDKSKFAVGESLATTPGEVVLRTPEFELIQYRPTTAEVRKVPLLMVPPMINKFYILDVAEGRSMVEYLVGQGQQVFMISWRNPTAKHAGWGMDTYINAVLEAMAATRQICRVDSTIVHGTCAGGIISAMTAAYLARMERADELEALVLGVTLLDQADGGTTGAIMDRARADAAIAMSSAIGYLDGRNLAEVFAWLRPTDLVWSFWVNNYLLGKSPPAFDVLYWNSDTTRMPARLHHDFLDMSINNKLVTADHAEVMGETIDLSEVTQDAYIIGGETDHITPWQNCYRTTGLLGGNSRFVLSTGGHIAAQVLPPENTKASFRSIDNDNLSEPGDFAAQAEEHEGSWWIDYGAWLGARSGETKNAPKTLGRGRFRPLGAAPGTYVLDK</sequence>